<comment type="similarity">
    <text evidence="4">Belongs to the SIMIBI class G3E GTPase family. ZNG1 subfamily.</text>
</comment>
<evidence type="ECO:0000259" key="7">
    <source>
        <dbReference type="SMART" id="SM00833"/>
    </source>
</evidence>
<proteinExistence type="inferred from homology"/>
<comment type="catalytic activity">
    <reaction evidence="6">
        <text>GTP + H2O = GDP + phosphate + H(+)</text>
        <dbReference type="Rhea" id="RHEA:19669"/>
        <dbReference type="ChEBI" id="CHEBI:15377"/>
        <dbReference type="ChEBI" id="CHEBI:15378"/>
        <dbReference type="ChEBI" id="CHEBI:37565"/>
        <dbReference type="ChEBI" id="CHEBI:43474"/>
        <dbReference type="ChEBI" id="CHEBI:58189"/>
    </reaction>
    <physiologicalReaction direction="left-to-right" evidence="6">
        <dbReference type="Rhea" id="RHEA:19670"/>
    </physiologicalReaction>
</comment>
<dbReference type="InterPro" id="IPR036627">
    <property type="entry name" value="CobW-likC_sf"/>
</dbReference>
<dbReference type="SMART" id="SM00833">
    <property type="entry name" value="CobW_C"/>
    <property type="match status" value="1"/>
</dbReference>
<evidence type="ECO:0000256" key="1">
    <source>
        <dbReference type="ARBA" id="ARBA00022741"/>
    </source>
</evidence>
<evidence type="ECO:0000256" key="6">
    <source>
        <dbReference type="ARBA" id="ARBA00049117"/>
    </source>
</evidence>
<reference evidence="8 9" key="1">
    <citation type="submission" date="2024-08" db="EMBL/GenBank/DDBJ databases">
        <title>Sulfate-reducing bacteria isolated from formation water of the oil field in Kazakhstan and description of Pseudodesulfovibrio sp.</title>
        <authorList>
            <person name="Bidzhieva S.K."/>
            <person name="Tourova T.P."/>
            <person name="Grouzdev D.S."/>
            <person name="Beletsky A.V."/>
            <person name="Sokolova D.S."/>
            <person name="Samigullina S.R."/>
            <person name="Poltaraus A.B."/>
            <person name="Avtukh A.N."/>
            <person name="Tereshina V.M."/>
            <person name="Zhaparov N.S."/>
            <person name="Mardanov A.V."/>
            <person name="Nazina T.N."/>
        </authorList>
    </citation>
    <scope>NUCLEOTIDE SEQUENCE [LARGE SCALE GENOMIC DNA]</scope>
    <source>
        <strain evidence="8 9">9FUS</strain>
    </source>
</reference>
<feature type="domain" description="CobW C-terminal" evidence="7">
    <location>
        <begin position="520"/>
        <end position="608"/>
    </location>
</feature>
<name>A0ABV4JWW7_9BACT</name>
<dbReference type="InterPro" id="IPR003495">
    <property type="entry name" value="CobW/HypB/UreG_nucleotide-bd"/>
</dbReference>
<sequence>MQLTAVLPNQRSLNRRIDLPEMLANCLLAACQHQEFKRLVGWKGMAVSPRGAQGWTLKIRARPGVFGLATEHAWRDGQGQHARLGVHYFPAAGEPLLETMSLAANHASAQPDYLETVRRFTAMGEWAAPFRMGALTASLAPEENGLILQCDALNRKLSIARDGVKTPDDRWVIHPGEAEEDFPAHEIALDCLLVLAAAVSNSLNEPPCRAGRSRTPDNAILFDGTGRLSLLDHGIERINDLLCWGDGETLAAMASLPLAQCEVSAGPESRADLPAPLNDALFWRTHDMPELSLDQTYAPAFDTRPGLIVLSGFLGSGKTTFLNQLLEYYAARDELVAIIQNEIGQTGVDGKLLEGDDSIVELDEGCVCCTLAGNLSKGIRQLRARFSPKVIVLEATGLANPFNILNELDTLRPLVRLESITTLVDAANAPALLANHPIARDQISAADTILLNKCDLADKAERAALRETLRGLNHRAVLVETEFGAVNPGHVYDMNPFEQHAGLSRSMPHRTHHDHAHEGFTSQRFIFSSALDRGQLLNTLDGLPESVFRLKGIVHLADSPQPVVVQYVCGRHELSPLGDEFDQPGFLVAIGKDLIDLPQLEELQRGNA</sequence>
<evidence type="ECO:0000256" key="4">
    <source>
        <dbReference type="ARBA" id="ARBA00034320"/>
    </source>
</evidence>
<comment type="caution">
    <text evidence="8">The sequence shown here is derived from an EMBL/GenBank/DDBJ whole genome shotgun (WGS) entry which is preliminary data.</text>
</comment>
<keyword evidence="9" id="KW-1185">Reference proteome</keyword>
<evidence type="ECO:0000313" key="9">
    <source>
        <dbReference type="Proteomes" id="UP001568698"/>
    </source>
</evidence>
<dbReference type="SUPFAM" id="SSF90002">
    <property type="entry name" value="Hypothetical protein YjiA, C-terminal domain"/>
    <property type="match status" value="1"/>
</dbReference>
<comment type="function">
    <text evidence="5">Zinc chaperone that directly transfers zinc cofactor to target proteins, thereby activating them. Zinc is transferred from the CXCC motif in the GTPase domain to the zinc binding site in target proteins in a process requiring GTP hydrolysis.</text>
</comment>
<dbReference type="SUPFAM" id="SSF52540">
    <property type="entry name" value="P-loop containing nucleoside triphosphate hydrolases"/>
    <property type="match status" value="1"/>
</dbReference>
<dbReference type="RefSeq" id="WP_371384755.1">
    <property type="nucleotide sequence ID" value="NZ_JBGLYH010000001.1"/>
</dbReference>
<dbReference type="Proteomes" id="UP001568698">
    <property type="component" value="Unassembled WGS sequence"/>
</dbReference>
<protein>
    <submittedName>
        <fullName evidence="8">GTP-binding protein</fullName>
    </submittedName>
</protein>
<gene>
    <name evidence="8" type="ORF">AB6M95_00430</name>
</gene>
<dbReference type="EMBL" id="JBGLYH010000001">
    <property type="protein sequence ID" value="MEZ7195200.1"/>
    <property type="molecule type" value="Genomic_DNA"/>
</dbReference>
<organism evidence="8 9">
    <name type="scientific">Pseudodesulfovibrio karagichevae</name>
    <dbReference type="NCBI Taxonomy" id="3239305"/>
    <lineage>
        <taxon>Bacteria</taxon>
        <taxon>Pseudomonadati</taxon>
        <taxon>Thermodesulfobacteriota</taxon>
        <taxon>Desulfovibrionia</taxon>
        <taxon>Desulfovibrionales</taxon>
        <taxon>Desulfovibrionaceae</taxon>
    </lineage>
</organism>
<dbReference type="PANTHER" id="PTHR13748">
    <property type="entry name" value="COBW-RELATED"/>
    <property type="match status" value="1"/>
</dbReference>
<accession>A0ABV4JWW7</accession>
<keyword evidence="1" id="KW-0547">Nucleotide-binding</keyword>
<evidence type="ECO:0000256" key="5">
    <source>
        <dbReference type="ARBA" id="ARBA00045658"/>
    </source>
</evidence>
<evidence type="ECO:0000256" key="2">
    <source>
        <dbReference type="ARBA" id="ARBA00022801"/>
    </source>
</evidence>
<dbReference type="InterPro" id="IPR027417">
    <property type="entry name" value="P-loop_NTPase"/>
</dbReference>
<keyword evidence="3" id="KW-0143">Chaperone</keyword>
<dbReference type="Pfam" id="PF02492">
    <property type="entry name" value="cobW"/>
    <property type="match status" value="1"/>
</dbReference>
<keyword evidence="2" id="KW-0378">Hydrolase</keyword>
<evidence type="ECO:0000256" key="3">
    <source>
        <dbReference type="ARBA" id="ARBA00023186"/>
    </source>
</evidence>
<dbReference type="InterPro" id="IPR051316">
    <property type="entry name" value="Zinc-reg_GTPase_activator"/>
</dbReference>
<dbReference type="Gene3D" id="3.30.1220.10">
    <property type="entry name" value="CobW-like, C-terminal domain"/>
    <property type="match status" value="1"/>
</dbReference>
<dbReference type="Gene3D" id="3.40.50.300">
    <property type="entry name" value="P-loop containing nucleotide triphosphate hydrolases"/>
    <property type="match status" value="1"/>
</dbReference>
<dbReference type="Pfam" id="PF07683">
    <property type="entry name" value="CobW_C"/>
    <property type="match status" value="1"/>
</dbReference>
<evidence type="ECO:0000313" key="8">
    <source>
        <dbReference type="EMBL" id="MEZ7195200.1"/>
    </source>
</evidence>
<dbReference type="InterPro" id="IPR011629">
    <property type="entry name" value="CobW-like_C"/>
</dbReference>
<dbReference type="CDD" id="cd03112">
    <property type="entry name" value="CobW-like"/>
    <property type="match status" value="1"/>
</dbReference>
<dbReference type="PANTHER" id="PTHR13748:SF62">
    <property type="entry name" value="COBW DOMAIN-CONTAINING PROTEIN"/>
    <property type="match status" value="1"/>
</dbReference>